<keyword evidence="3 6" id="KW-0597">Phosphoprotein</keyword>
<feature type="transmembrane region" description="Helical" evidence="8">
    <location>
        <begin position="323"/>
        <end position="341"/>
    </location>
</feature>
<dbReference type="InterPro" id="IPR003661">
    <property type="entry name" value="HisK_dim/P_dom"/>
</dbReference>
<feature type="compositionally biased region" description="Polar residues" evidence="7">
    <location>
        <begin position="786"/>
        <end position="806"/>
    </location>
</feature>
<feature type="compositionally biased region" description="Polar residues" evidence="7">
    <location>
        <begin position="50"/>
        <end position="66"/>
    </location>
</feature>
<feature type="compositionally biased region" description="Basic and acidic residues" evidence="7">
    <location>
        <begin position="693"/>
        <end position="710"/>
    </location>
</feature>
<feature type="transmembrane region" description="Helical" evidence="8">
    <location>
        <begin position="266"/>
        <end position="290"/>
    </location>
</feature>
<keyword evidence="8" id="KW-0472">Membrane</keyword>
<dbReference type="InterPro" id="IPR005467">
    <property type="entry name" value="His_kinase_dom"/>
</dbReference>
<dbReference type="InterPro" id="IPR003594">
    <property type="entry name" value="HATPase_dom"/>
</dbReference>
<dbReference type="InParanoid" id="A0A1Y2FZJ5"/>
<feature type="compositionally biased region" description="Gly residues" evidence="7">
    <location>
        <begin position="119"/>
        <end position="130"/>
    </location>
</feature>
<feature type="compositionally biased region" description="Acidic residues" evidence="7">
    <location>
        <begin position="94"/>
        <end position="103"/>
    </location>
</feature>
<dbReference type="Proteomes" id="UP000193467">
    <property type="component" value="Unassembled WGS sequence"/>
</dbReference>
<dbReference type="PROSITE" id="PS50110">
    <property type="entry name" value="RESPONSE_REGULATORY"/>
    <property type="match status" value="1"/>
</dbReference>
<comment type="catalytic activity">
    <reaction evidence="1">
        <text>ATP + protein L-histidine = ADP + protein N-phospho-L-histidine.</text>
        <dbReference type="EC" id="2.7.13.3"/>
    </reaction>
</comment>
<dbReference type="PROSITE" id="PS50109">
    <property type="entry name" value="HIS_KIN"/>
    <property type="match status" value="1"/>
</dbReference>
<dbReference type="EC" id="2.7.13.3" evidence="2"/>
<dbReference type="InterPro" id="IPR036890">
    <property type="entry name" value="HATPase_C_sf"/>
</dbReference>
<sequence>MKDADVQEMLARGNLAAKEGGGGGGQLKVRWAKIKRRIGNGSAPDESLGEPTNTTDATSDNGSSFGNGRKWGRRGSKDGTTGAANGEGSGEKDDASDEVDEVVVEATGSPEFWKMAAQPGGGSQREGGTSGTSPGTAGMQGTALQSEGSSLRATAYDSASGVIGTAGNFIRYRVWPKVVNFFEPRYHDKEVEEAYQKELWYTSKSTCIFGACYLVFSWVLAISLLPHPWSTFNKINNYVLGPILSIPLVIMAAFDFPRRHKWLWQTWVVCCTWMSAAANIIDMYCCGFYLPTRHCANRDFLGTLFYCTAGPVIALFALNQRRIIMFCASLAWIILVLGLIIPMRASFIRNVLNVALFQGFVLFIHYMQEMGSRRMYTLRAELKFSSYIFHEVRVPLNTALLAVQNLEGANVFDKNSEQAVEYAALEGSLQMMSQVLNDVLDFSRMERGGFSSVSRPFSFHNVMRSIFVPLRIDTNARGLHLETTLDPRIDEVARRAAFPEEDGAIVQEGDGVMLGDEMRLRQVINNLTSNAAKFTAAGGKITIRTILVYPHDGLARYDAATAIANNNDTAHSDTTSATATHSPRLSQNRLQQHEAKTSPGPAGENVLVARIEVEDTGVGIRGRDMAESRLFSAYVQTEIGRKQGGKGTGLGLSLVRQIVMLSGGRLGVKSKVGQGSTFWVEMPFVIGTEVRSSDHLEPHRRVSSTLDKDLNTPSASSEPSDYRFMPTLTASGEARRTSDPTLSSIGEAEQNEIEMTPTHYRFSSPPHSPALQAPASFIPIDGMTPPLSSTPRLGDSSQTSALQSSADLARRPSFPPRNENLSSSSAPPALPPVSTPAPAVKSQALEFADGPLRVLVVDDDALTRRLMGRMMQRLGCVVSFAENGAVALDMLLAHSDSPTGSEDGIDPRYSAPQNYDITFLDNQMPVMSGLGCVNRLRSLGRDDLVCVISDQQDYIEQGATAVLTKPVLEVDLRRYLIMADRRRSERKNGSRRASPSRGPIFPPPVLLRTREDE</sequence>
<evidence type="ECO:0000256" key="8">
    <source>
        <dbReference type="SAM" id="Phobius"/>
    </source>
</evidence>
<organism evidence="11 12">
    <name type="scientific">Leucosporidium creatinivorum</name>
    <dbReference type="NCBI Taxonomy" id="106004"/>
    <lineage>
        <taxon>Eukaryota</taxon>
        <taxon>Fungi</taxon>
        <taxon>Dikarya</taxon>
        <taxon>Basidiomycota</taxon>
        <taxon>Pucciniomycotina</taxon>
        <taxon>Microbotryomycetes</taxon>
        <taxon>Leucosporidiales</taxon>
        <taxon>Leucosporidium</taxon>
    </lineage>
</organism>
<feature type="region of interest" description="Disordered" evidence="7">
    <location>
        <begin position="983"/>
        <end position="1013"/>
    </location>
</feature>
<dbReference type="AlphaFoldDB" id="A0A1Y2FZJ5"/>
<accession>A0A1Y2FZJ5</accession>
<evidence type="ECO:0000259" key="10">
    <source>
        <dbReference type="PROSITE" id="PS50110"/>
    </source>
</evidence>
<evidence type="ECO:0000256" key="2">
    <source>
        <dbReference type="ARBA" id="ARBA00012438"/>
    </source>
</evidence>
<dbReference type="InterPro" id="IPR001789">
    <property type="entry name" value="Sig_transdc_resp-reg_receiver"/>
</dbReference>
<evidence type="ECO:0000256" key="3">
    <source>
        <dbReference type="ARBA" id="ARBA00022553"/>
    </source>
</evidence>
<dbReference type="Pfam" id="PF00512">
    <property type="entry name" value="HisKA"/>
    <property type="match status" value="1"/>
</dbReference>
<dbReference type="GO" id="GO:0000155">
    <property type="term" value="F:phosphorelay sensor kinase activity"/>
    <property type="evidence" value="ECO:0007669"/>
    <property type="project" value="InterPro"/>
</dbReference>
<evidence type="ECO:0000259" key="9">
    <source>
        <dbReference type="PROSITE" id="PS50109"/>
    </source>
</evidence>
<dbReference type="SUPFAM" id="SSF47384">
    <property type="entry name" value="Homodimeric domain of signal transducing histidine kinase"/>
    <property type="match status" value="1"/>
</dbReference>
<dbReference type="PANTHER" id="PTHR43047">
    <property type="entry name" value="TWO-COMPONENT HISTIDINE PROTEIN KINASE"/>
    <property type="match status" value="1"/>
</dbReference>
<keyword evidence="12" id="KW-1185">Reference proteome</keyword>
<dbReference type="SUPFAM" id="SSF55874">
    <property type="entry name" value="ATPase domain of HSP90 chaperone/DNA topoisomerase II/histidine kinase"/>
    <property type="match status" value="1"/>
</dbReference>
<gene>
    <name evidence="11" type="ORF">BCR35DRAFT_301952</name>
</gene>
<evidence type="ECO:0000313" key="11">
    <source>
        <dbReference type="EMBL" id="ORY88045.1"/>
    </source>
</evidence>
<dbReference type="SUPFAM" id="SSF52172">
    <property type="entry name" value="CheY-like"/>
    <property type="match status" value="1"/>
</dbReference>
<name>A0A1Y2FZJ5_9BASI</name>
<dbReference type="GO" id="GO:0009927">
    <property type="term" value="F:histidine phosphotransfer kinase activity"/>
    <property type="evidence" value="ECO:0007669"/>
    <property type="project" value="TreeGrafter"/>
</dbReference>
<dbReference type="SMART" id="SM00448">
    <property type="entry name" value="REC"/>
    <property type="match status" value="1"/>
</dbReference>
<protein>
    <recommendedName>
        <fullName evidence="2">histidine kinase</fullName>
        <ecNumber evidence="2">2.7.13.3</ecNumber>
    </recommendedName>
</protein>
<dbReference type="Gene3D" id="3.40.50.2300">
    <property type="match status" value="1"/>
</dbReference>
<keyword evidence="5" id="KW-0418">Kinase</keyword>
<feature type="region of interest" description="Disordered" evidence="7">
    <location>
        <begin position="1"/>
        <end position="144"/>
    </location>
</feature>
<dbReference type="Gene3D" id="1.10.287.130">
    <property type="match status" value="1"/>
</dbReference>
<feature type="transmembrane region" description="Helical" evidence="8">
    <location>
        <begin position="302"/>
        <end position="318"/>
    </location>
</feature>
<comment type="caution">
    <text evidence="11">The sequence shown here is derived from an EMBL/GenBank/DDBJ whole genome shotgun (WGS) entry which is preliminary data.</text>
</comment>
<feature type="compositionally biased region" description="Low complexity" evidence="7">
    <location>
        <begin position="567"/>
        <end position="582"/>
    </location>
</feature>
<evidence type="ECO:0000256" key="7">
    <source>
        <dbReference type="SAM" id="MobiDB-lite"/>
    </source>
</evidence>
<dbReference type="Pfam" id="PF02518">
    <property type="entry name" value="HATPase_c"/>
    <property type="match status" value="1"/>
</dbReference>
<feature type="region of interest" description="Disordered" evidence="7">
    <location>
        <begin position="567"/>
        <end position="602"/>
    </location>
</feature>
<keyword evidence="8" id="KW-1133">Transmembrane helix</keyword>
<dbReference type="SMART" id="SM00387">
    <property type="entry name" value="HATPase_c"/>
    <property type="match status" value="1"/>
</dbReference>
<dbReference type="GO" id="GO:0005886">
    <property type="term" value="C:plasma membrane"/>
    <property type="evidence" value="ECO:0007669"/>
    <property type="project" value="TreeGrafter"/>
</dbReference>
<dbReference type="Gene3D" id="3.30.565.10">
    <property type="entry name" value="Histidine kinase-like ATPase, C-terminal domain"/>
    <property type="match status" value="1"/>
</dbReference>
<dbReference type="InterPro" id="IPR036097">
    <property type="entry name" value="HisK_dim/P_sf"/>
</dbReference>
<dbReference type="Pfam" id="PF00072">
    <property type="entry name" value="Response_reg"/>
    <property type="match status" value="1"/>
</dbReference>
<keyword evidence="4" id="KW-0808">Transferase</keyword>
<evidence type="ECO:0000256" key="1">
    <source>
        <dbReference type="ARBA" id="ARBA00000085"/>
    </source>
</evidence>
<feature type="domain" description="Histidine kinase" evidence="9">
    <location>
        <begin position="387"/>
        <end position="686"/>
    </location>
</feature>
<feature type="modified residue" description="4-aspartylphosphate" evidence="6">
    <location>
        <position position="921"/>
    </location>
</feature>
<feature type="transmembrane region" description="Helical" evidence="8">
    <location>
        <begin position="235"/>
        <end position="254"/>
    </location>
</feature>
<feature type="region of interest" description="Disordered" evidence="7">
    <location>
        <begin position="693"/>
        <end position="724"/>
    </location>
</feature>
<dbReference type="InterPro" id="IPR011006">
    <property type="entry name" value="CheY-like_superfamily"/>
</dbReference>
<dbReference type="SMART" id="SM00388">
    <property type="entry name" value="HisKA"/>
    <property type="match status" value="1"/>
</dbReference>
<evidence type="ECO:0000256" key="4">
    <source>
        <dbReference type="ARBA" id="ARBA00022679"/>
    </source>
</evidence>
<feature type="transmembrane region" description="Helical" evidence="8">
    <location>
        <begin position="207"/>
        <end position="229"/>
    </location>
</feature>
<reference evidence="11 12" key="1">
    <citation type="submission" date="2016-07" db="EMBL/GenBank/DDBJ databases">
        <title>Pervasive Adenine N6-methylation of Active Genes in Fungi.</title>
        <authorList>
            <consortium name="DOE Joint Genome Institute"/>
            <person name="Mondo S.J."/>
            <person name="Dannebaum R.O."/>
            <person name="Kuo R.C."/>
            <person name="Labutti K."/>
            <person name="Haridas S."/>
            <person name="Kuo A."/>
            <person name="Salamov A."/>
            <person name="Ahrendt S.R."/>
            <person name="Lipzen A."/>
            <person name="Sullivan W."/>
            <person name="Andreopoulos W.B."/>
            <person name="Clum A."/>
            <person name="Lindquist E."/>
            <person name="Daum C."/>
            <person name="Ramamoorthy G.K."/>
            <person name="Gryganskyi A."/>
            <person name="Culley D."/>
            <person name="Magnuson J.K."/>
            <person name="James T.Y."/>
            <person name="O'Malley M.A."/>
            <person name="Stajich J.E."/>
            <person name="Spatafora J.W."/>
            <person name="Visel A."/>
            <person name="Grigoriev I.V."/>
        </authorList>
    </citation>
    <scope>NUCLEOTIDE SEQUENCE [LARGE SCALE GENOMIC DNA]</scope>
    <source>
        <strain evidence="11 12">62-1032</strain>
    </source>
</reference>
<dbReference type="CDD" id="cd17546">
    <property type="entry name" value="REC_hyHK_CKI1_RcsC-like"/>
    <property type="match status" value="1"/>
</dbReference>
<dbReference type="InterPro" id="IPR004358">
    <property type="entry name" value="Sig_transdc_His_kin-like_C"/>
</dbReference>
<dbReference type="PRINTS" id="PR00344">
    <property type="entry name" value="BCTRLSENSOR"/>
</dbReference>
<evidence type="ECO:0000256" key="6">
    <source>
        <dbReference type="PROSITE-ProRule" id="PRU00169"/>
    </source>
</evidence>
<feature type="domain" description="Response regulatory" evidence="10">
    <location>
        <begin position="853"/>
        <end position="980"/>
    </location>
</feature>
<dbReference type="PANTHER" id="PTHR43047:SF66">
    <property type="entry name" value="HISKA"/>
    <property type="match status" value="1"/>
</dbReference>
<keyword evidence="8" id="KW-0812">Transmembrane</keyword>
<evidence type="ECO:0000256" key="5">
    <source>
        <dbReference type="ARBA" id="ARBA00022777"/>
    </source>
</evidence>
<feature type="region of interest" description="Disordered" evidence="7">
    <location>
        <begin position="758"/>
        <end position="837"/>
    </location>
</feature>
<evidence type="ECO:0000313" key="12">
    <source>
        <dbReference type="Proteomes" id="UP000193467"/>
    </source>
</evidence>
<feature type="region of interest" description="Disordered" evidence="7">
    <location>
        <begin position="729"/>
        <end position="748"/>
    </location>
</feature>
<dbReference type="OrthoDB" id="60033at2759"/>
<dbReference type="STRING" id="106004.A0A1Y2FZJ5"/>
<dbReference type="EMBL" id="MCGR01000012">
    <property type="protein sequence ID" value="ORY88045.1"/>
    <property type="molecule type" value="Genomic_DNA"/>
</dbReference>
<proteinExistence type="predicted"/>
<dbReference type="CDD" id="cd00082">
    <property type="entry name" value="HisKA"/>
    <property type="match status" value="1"/>
</dbReference>